<evidence type="ECO:0000256" key="9">
    <source>
        <dbReference type="SAM" id="Coils"/>
    </source>
</evidence>
<reference evidence="12" key="1">
    <citation type="journal article" date="2017" name="Nat. Commun.">
        <title>The asparagus genome sheds light on the origin and evolution of a young Y chromosome.</title>
        <authorList>
            <person name="Harkess A."/>
            <person name="Zhou J."/>
            <person name="Xu C."/>
            <person name="Bowers J.E."/>
            <person name="Van der Hulst R."/>
            <person name="Ayyampalayam S."/>
            <person name="Mercati F."/>
            <person name="Riccardi P."/>
            <person name="McKain M.R."/>
            <person name="Kakrana A."/>
            <person name="Tang H."/>
            <person name="Ray J."/>
            <person name="Groenendijk J."/>
            <person name="Arikit S."/>
            <person name="Mathioni S.M."/>
            <person name="Nakano M."/>
            <person name="Shan H."/>
            <person name="Telgmann-Rauber A."/>
            <person name="Kanno A."/>
            <person name="Yue Z."/>
            <person name="Chen H."/>
            <person name="Li W."/>
            <person name="Chen Y."/>
            <person name="Xu X."/>
            <person name="Zhang Y."/>
            <person name="Luo S."/>
            <person name="Chen H."/>
            <person name="Gao J."/>
            <person name="Mao Z."/>
            <person name="Pires J.C."/>
            <person name="Luo M."/>
            <person name="Kudrna D."/>
            <person name="Wing R.A."/>
            <person name="Meyers B.C."/>
            <person name="Yi K."/>
            <person name="Kong H."/>
            <person name="Lavrijsen P."/>
            <person name="Sunseri F."/>
            <person name="Falavigna A."/>
            <person name="Ye Y."/>
            <person name="Leebens-Mack J.H."/>
            <person name="Chen G."/>
        </authorList>
    </citation>
    <scope>NUCLEOTIDE SEQUENCE [LARGE SCALE GENOMIC DNA]</scope>
    <source>
        <strain evidence="12">cv. DH0086</strain>
    </source>
</reference>
<comment type="subcellular location">
    <subcellularLocation>
        <location evidence="1">Chromosome</location>
        <location evidence="1">Centromere</location>
    </subcellularLocation>
</comment>
<name>A0A5P1E0Q0_ASPOF</name>
<dbReference type="EMBL" id="CM007390">
    <property type="protein sequence ID" value="ONK56144.1"/>
    <property type="molecule type" value="Genomic_DNA"/>
</dbReference>
<dbReference type="OrthoDB" id="8194677at2759"/>
<dbReference type="OMA" id="YLKMEAH"/>
<dbReference type="Gene3D" id="1.10.418.60">
    <property type="entry name" value="Ncd80 complex, Nuf2 subunit"/>
    <property type="match status" value="1"/>
</dbReference>
<evidence type="ECO:0000256" key="7">
    <source>
        <dbReference type="ARBA" id="ARBA00023306"/>
    </source>
</evidence>
<evidence type="ECO:0000256" key="5">
    <source>
        <dbReference type="ARBA" id="ARBA00022776"/>
    </source>
</evidence>
<evidence type="ECO:0000313" key="12">
    <source>
        <dbReference type="Proteomes" id="UP000243459"/>
    </source>
</evidence>
<evidence type="ECO:0000256" key="8">
    <source>
        <dbReference type="ARBA" id="ARBA00023328"/>
    </source>
</evidence>
<evidence type="ECO:0000256" key="6">
    <source>
        <dbReference type="ARBA" id="ARBA00023054"/>
    </source>
</evidence>
<dbReference type="AlphaFoldDB" id="A0A5P1E0Q0"/>
<evidence type="ECO:0000256" key="2">
    <source>
        <dbReference type="ARBA" id="ARBA00005498"/>
    </source>
</evidence>
<keyword evidence="7" id="KW-0131">Cell cycle</keyword>
<evidence type="ECO:0000256" key="4">
    <source>
        <dbReference type="ARBA" id="ARBA00022618"/>
    </source>
</evidence>
<keyword evidence="5" id="KW-0498">Mitosis</keyword>
<feature type="coiled-coil region" evidence="9">
    <location>
        <begin position="141"/>
        <end position="196"/>
    </location>
</feature>
<dbReference type="InterPro" id="IPR005549">
    <property type="entry name" value="Kinetochore_Nuf2_N"/>
</dbReference>
<protein>
    <recommendedName>
        <fullName evidence="10">Kinetochore protein Nuf2 N-terminal domain-containing protein</fullName>
    </recommendedName>
</protein>
<keyword evidence="3" id="KW-0158">Chromosome</keyword>
<accession>A0A5P1E0Q0</accession>
<keyword evidence="4" id="KW-0132">Cell division</keyword>
<gene>
    <name evidence="11" type="ORF">A4U43_C10F4590</name>
</gene>
<comment type="similarity">
    <text evidence="2">Belongs to the NUF2 family.</text>
</comment>
<proteinExistence type="inferred from homology"/>
<organism evidence="11 12">
    <name type="scientific">Asparagus officinalis</name>
    <name type="common">Garden asparagus</name>
    <dbReference type="NCBI Taxonomy" id="4686"/>
    <lineage>
        <taxon>Eukaryota</taxon>
        <taxon>Viridiplantae</taxon>
        <taxon>Streptophyta</taxon>
        <taxon>Embryophyta</taxon>
        <taxon>Tracheophyta</taxon>
        <taxon>Spermatophyta</taxon>
        <taxon>Magnoliopsida</taxon>
        <taxon>Liliopsida</taxon>
        <taxon>Asparagales</taxon>
        <taxon>Asparagaceae</taxon>
        <taxon>Asparagoideae</taxon>
        <taxon>Asparagus</taxon>
    </lineage>
</organism>
<dbReference type="GO" id="GO:0031262">
    <property type="term" value="C:Ndc80 complex"/>
    <property type="evidence" value="ECO:0007669"/>
    <property type="project" value="InterPro"/>
</dbReference>
<evidence type="ECO:0000256" key="3">
    <source>
        <dbReference type="ARBA" id="ARBA00022454"/>
    </source>
</evidence>
<dbReference type="Gramene" id="ONK56144">
    <property type="protein sequence ID" value="ONK56144"/>
    <property type="gene ID" value="A4U43_C10F4590"/>
</dbReference>
<feature type="domain" description="Kinetochore protein Nuf2 N-terminal" evidence="10">
    <location>
        <begin position="4"/>
        <end position="140"/>
    </location>
</feature>
<dbReference type="PANTHER" id="PTHR48441">
    <property type="match status" value="1"/>
</dbReference>
<sequence length="444" mass="50844">MSAFSFPERPVSEIIGVLAEAGIADLKPEDLSNPTADVIFSLYTNFLSYVNPLEDFPDGEIEFSALELLDNPDHHVDSIRVINLYRKIKDMLASIRYMDFTLRDLLRPEPKRTVHILSSMVNFLFYREEKLSMLQPIVDQLPGYEKRRMELETKIAELNREIMDHEVARQLEEPLVQEVDAEVKKLKQAIHNLNKQQVSLKTVAKGLKGKSDEIVEKISQADFELVKNVQENSKLLSKIVQSPDKLQRTLEEKKANRTEVQNSEKLAVQNVQKKTTILEVYSKAYEKMSKHLFQMQAIQEQVNSAKGVDKDVKAYKAKLSEDKVLTISLDAKLDEWQGKAKQAAELIKMMEKERDTRCEQDSQKLETLRTELEWKLQCLEPREKTVEAMVAKGDSLCSEAAAVREAGKVKQQQLRSKLEGIINAFHSYSNKVERELGVDAPKEP</sequence>
<keyword evidence="12" id="KW-1185">Reference proteome</keyword>
<dbReference type="PANTHER" id="PTHR48441:SF1">
    <property type="entry name" value="NT-3"/>
    <property type="match status" value="1"/>
</dbReference>
<dbReference type="GO" id="GO:0051301">
    <property type="term" value="P:cell division"/>
    <property type="evidence" value="ECO:0007669"/>
    <property type="project" value="UniProtKB-KW"/>
</dbReference>
<keyword evidence="8" id="KW-0137">Centromere</keyword>
<evidence type="ECO:0000313" key="11">
    <source>
        <dbReference type="EMBL" id="ONK56144.1"/>
    </source>
</evidence>
<dbReference type="Proteomes" id="UP000243459">
    <property type="component" value="Chromosome 10"/>
</dbReference>
<dbReference type="InterPro" id="IPR038275">
    <property type="entry name" value="Nuf2_N_sf"/>
</dbReference>
<keyword evidence="6 9" id="KW-0175">Coiled coil</keyword>
<dbReference type="Pfam" id="PF03800">
    <property type="entry name" value="Nuf2"/>
    <property type="match status" value="1"/>
</dbReference>
<evidence type="ECO:0000256" key="1">
    <source>
        <dbReference type="ARBA" id="ARBA00004584"/>
    </source>
</evidence>
<evidence type="ECO:0000259" key="10">
    <source>
        <dbReference type="Pfam" id="PF03800"/>
    </source>
</evidence>